<keyword evidence="8 10" id="KW-0326">Glycosidase</keyword>
<feature type="compositionally biased region" description="Low complexity" evidence="11">
    <location>
        <begin position="395"/>
        <end position="406"/>
    </location>
</feature>
<accession>A0A4Y9Z7W8</accession>
<evidence type="ECO:0000256" key="9">
    <source>
        <dbReference type="ARBA" id="ARBA00023326"/>
    </source>
</evidence>
<keyword evidence="6 10" id="KW-0378">Hydrolase</keyword>
<keyword evidence="7" id="KW-0119">Carbohydrate metabolism</keyword>
<evidence type="ECO:0000256" key="7">
    <source>
        <dbReference type="ARBA" id="ARBA00023277"/>
    </source>
</evidence>
<evidence type="ECO:0000313" key="13">
    <source>
        <dbReference type="Proteomes" id="UP000298327"/>
    </source>
</evidence>
<dbReference type="AlphaFoldDB" id="A0A4Y9Z7W8"/>
<feature type="region of interest" description="Disordered" evidence="11">
    <location>
        <begin position="374"/>
        <end position="435"/>
    </location>
</feature>
<evidence type="ECO:0000256" key="6">
    <source>
        <dbReference type="ARBA" id="ARBA00022801"/>
    </source>
</evidence>
<comment type="function">
    <text evidence="10">Chitosanase catalyzing the endo-type cleavage of chitosan, the deacylated form of chitin. Chitosanase may be crucial in the degradation of the deacetylated portion of chitin in the fungal cell wall.</text>
</comment>
<keyword evidence="13" id="KW-1185">Reference proteome</keyword>
<evidence type="ECO:0000256" key="10">
    <source>
        <dbReference type="RuleBase" id="RU361208"/>
    </source>
</evidence>
<proteinExistence type="inferred from homology"/>
<feature type="compositionally biased region" description="Low complexity" evidence="11">
    <location>
        <begin position="374"/>
        <end position="385"/>
    </location>
</feature>
<dbReference type="PANTHER" id="PTHR42061">
    <property type="entry name" value="ENDO-CHITOSANASE"/>
    <property type="match status" value="1"/>
</dbReference>
<evidence type="ECO:0000256" key="11">
    <source>
        <dbReference type="SAM" id="MobiDB-lite"/>
    </source>
</evidence>
<dbReference type="PANTHER" id="PTHR42061:SF4">
    <property type="entry name" value="ENDO-CHITOSANASE"/>
    <property type="match status" value="1"/>
</dbReference>
<keyword evidence="9 10" id="KW-0624">Polysaccharide degradation</keyword>
<comment type="catalytic activity">
    <reaction evidence="1 10">
        <text>Endohydrolysis of beta-(1-&gt;4)-linkages between D-glucosamine residues in a partly acetylated chitosan.</text>
        <dbReference type="EC" id="3.2.1.132"/>
    </reaction>
</comment>
<reference evidence="12 13" key="1">
    <citation type="submission" date="2019-02" db="EMBL/GenBank/DDBJ databases">
        <title>Genome sequencing of the rare red list fungi Dentipellis fragilis.</title>
        <authorList>
            <person name="Buettner E."/>
            <person name="Kellner H."/>
        </authorList>
    </citation>
    <scope>NUCLEOTIDE SEQUENCE [LARGE SCALE GENOMIC DNA]</scope>
    <source>
        <strain evidence="12 13">DSM 105465</strain>
    </source>
</reference>
<comment type="similarity">
    <text evidence="3 10">Belongs to the glycosyl hydrolase 75 family.</text>
</comment>
<dbReference type="InterPro" id="IPR009939">
    <property type="entry name" value="Chitosanase_fungal"/>
</dbReference>
<dbReference type="Proteomes" id="UP000298327">
    <property type="component" value="Unassembled WGS sequence"/>
</dbReference>
<protein>
    <recommendedName>
        <fullName evidence="10">Endo-chitosanase</fullName>
        <ecNumber evidence="10">3.2.1.132</ecNumber>
    </recommendedName>
</protein>
<comment type="subcellular location">
    <subcellularLocation>
        <location evidence="2 10">Secreted</location>
    </subcellularLocation>
</comment>
<gene>
    <name evidence="12" type="ORF">EVG20_g2778</name>
</gene>
<dbReference type="Pfam" id="PF07335">
    <property type="entry name" value="Glyco_hydro_75"/>
    <property type="match status" value="2"/>
</dbReference>
<evidence type="ECO:0000256" key="5">
    <source>
        <dbReference type="ARBA" id="ARBA00022729"/>
    </source>
</evidence>
<dbReference type="GO" id="GO:0000272">
    <property type="term" value="P:polysaccharide catabolic process"/>
    <property type="evidence" value="ECO:0007669"/>
    <property type="project" value="UniProtKB-KW"/>
</dbReference>
<evidence type="ECO:0000256" key="8">
    <source>
        <dbReference type="ARBA" id="ARBA00023295"/>
    </source>
</evidence>
<evidence type="ECO:0000313" key="12">
    <source>
        <dbReference type="EMBL" id="TFY70230.1"/>
    </source>
</evidence>
<name>A0A4Y9Z7W8_9AGAM</name>
<feature type="compositionally biased region" description="Basic and acidic residues" evidence="11">
    <location>
        <begin position="422"/>
        <end position="433"/>
    </location>
</feature>
<keyword evidence="5" id="KW-0732">Signal</keyword>
<dbReference type="EC" id="3.2.1.132" evidence="10"/>
<evidence type="ECO:0000256" key="3">
    <source>
        <dbReference type="ARBA" id="ARBA00007799"/>
    </source>
</evidence>
<evidence type="ECO:0000256" key="2">
    <source>
        <dbReference type="ARBA" id="ARBA00004613"/>
    </source>
</evidence>
<dbReference type="GO" id="GO:0016977">
    <property type="term" value="F:chitosanase activity"/>
    <property type="evidence" value="ECO:0007669"/>
    <property type="project" value="UniProtKB-EC"/>
</dbReference>
<keyword evidence="4" id="KW-0964">Secreted</keyword>
<sequence length="784" mass="83506">MSLKVVLVRDTVQGGTLAVFFYEWEANNARQGQRATSTTPDVSTQVPERAFEPIDFADKIGDAPGLWQRLIRSTALSADTFRNRQTEYCPEVRVLVVDGPQGSQSPSDDFLHRMGSPNSFALLLLLFISIPSILARSTDLSVHQAHHKRAYNLRSSARRRAVAKFAAATDVNDNAKTIFAAATASKKAGKDVVATFPAQVGDKNNVAILGDWLKLDGVSAYHFIADMDVDCDGVDFQCSGNPDGQSATSFGALNAAQVPFYVLPLKFTDAHKDIKPNALGAIICNDKIFYGIYGDQNGDDPQVIGEASIVLAQSCFPNDKLSGDNGHTPLDVLYVVFGSQVPIGVGKTTIDVAALKTLGDEQTALLAKALGGNGAAARPPVARPTAPSPPRANLPTTTTPTTVTTTNVRPIIDASQMPGSFDSKEHAHPYRDDDSPELTATCFQAQARYTYLLNSDDPANANIRTMTLASDQSPQAGKLDVGMRSDCKLCITSLPASASARSTQVHMNSFDRFCHMPGGQRTHPALDVNSISGKNSPSQFPCRMGSFAGFVVLLLSISASSALPWAGTRARAYDLAARAASSFAADSSIDVQGILAEGIASPRRQQHIVDIFPSDVGFKNNVFLMGDWLNFTGVSAYHFLADMNVDSGNTGKQASTSFGHLDTTMVPYYVLPTKFTDAHPDVKPNSLGAVVCNGQMFYGVFGDKFDGDLIGEASQLLAQSCFPNDQLSTTKSHGDLDVLYIVFGSQVPSGVGDSTIDLGALKTLGDQQAKLLGTALAAAEPIAT</sequence>
<organism evidence="12 13">
    <name type="scientific">Dentipellis fragilis</name>
    <dbReference type="NCBI Taxonomy" id="205917"/>
    <lineage>
        <taxon>Eukaryota</taxon>
        <taxon>Fungi</taxon>
        <taxon>Dikarya</taxon>
        <taxon>Basidiomycota</taxon>
        <taxon>Agaricomycotina</taxon>
        <taxon>Agaricomycetes</taxon>
        <taxon>Russulales</taxon>
        <taxon>Hericiaceae</taxon>
        <taxon>Dentipellis</taxon>
    </lineage>
</organism>
<dbReference type="OrthoDB" id="4756206at2759"/>
<evidence type="ECO:0000256" key="1">
    <source>
        <dbReference type="ARBA" id="ARBA00000405"/>
    </source>
</evidence>
<dbReference type="STRING" id="205917.A0A4Y9Z7W8"/>
<evidence type="ECO:0000256" key="4">
    <source>
        <dbReference type="ARBA" id="ARBA00022525"/>
    </source>
</evidence>
<dbReference type="EMBL" id="SEOQ01000114">
    <property type="protein sequence ID" value="TFY70230.1"/>
    <property type="molecule type" value="Genomic_DNA"/>
</dbReference>
<comment type="caution">
    <text evidence="12">The sequence shown here is derived from an EMBL/GenBank/DDBJ whole genome shotgun (WGS) entry which is preliminary data.</text>
</comment>
<dbReference type="GO" id="GO:0005576">
    <property type="term" value="C:extracellular region"/>
    <property type="evidence" value="ECO:0007669"/>
    <property type="project" value="UniProtKB-SubCell"/>
</dbReference>